<dbReference type="EMBL" id="BOOI01000025">
    <property type="protein sequence ID" value="GIH84630.1"/>
    <property type="molecule type" value="Genomic_DNA"/>
</dbReference>
<feature type="transmembrane region" description="Helical" evidence="7">
    <location>
        <begin position="428"/>
        <end position="447"/>
    </location>
</feature>
<reference evidence="9" key="1">
    <citation type="submission" date="2021-01" db="EMBL/GenBank/DDBJ databases">
        <title>Whole genome shotgun sequence of Planobispora rosea NBRC 15558.</title>
        <authorList>
            <person name="Komaki H."/>
            <person name="Tamura T."/>
        </authorList>
    </citation>
    <scope>NUCLEOTIDE SEQUENCE</scope>
    <source>
        <strain evidence="9">NBRC 15558</strain>
    </source>
</reference>
<name>A0A8J3S0H9_PLARO</name>
<keyword evidence="5 7" id="KW-0472">Membrane</keyword>
<evidence type="ECO:0000256" key="4">
    <source>
        <dbReference type="ARBA" id="ARBA00022989"/>
    </source>
</evidence>
<keyword evidence="2" id="KW-1003">Cell membrane</keyword>
<evidence type="ECO:0000256" key="2">
    <source>
        <dbReference type="ARBA" id="ARBA00022475"/>
    </source>
</evidence>
<feature type="transmembrane region" description="Helical" evidence="7">
    <location>
        <begin position="707"/>
        <end position="727"/>
    </location>
</feature>
<dbReference type="Pfam" id="PF02687">
    <property type="entry name" value="FtsX"/>
    <property type="match status" value="2"/>
</dbReference>
<feature type="domain" description="ABC3 transporter permease C-terminal" evidence="8">
    <location>
        <begin position="711"/>
        <end position="824"/>
    </location>
</feature>
<comment type="similarity">
    <text evidence="6">Belongs to the ABC-4 integral membrane protein family.</text>
</comment>
<keyword evidence="4 7" id="KW-1133">Transmembrane helix</keyword>
<feature type="transmembrane region" description="Helical" evidence="7">
    <location>
        <begin position="468"/>
        <end position="491"/>
    </location>
</feature>
<protein>
    <submittedName>
        <fullName evidence="9">ABC transporter permease</fullName>
    </submittedName>
</protein>
<feature type="transmembrane region" description="Helical" evidence="7">
    <location>
        <begin position="302"/>
        <end position="324"/>
    </location>
</feature>
<evidence type="ECO:0000256" key="1">
    <source>
        <dbReference type="ARBA" id="ARBA00004651"/>
    </source>
</evidence>
<gene>
    <name evidence="9" type="ORF">Pro02_30380</name>
</gene>
<dbReference type="RefSeq" id="WP_189241960.1">
    <property type="nucleotide sequence ID" value="NZ_BMQP01000006.1"/>
</dbReference>
<feature type="transmembrane region" description="Helical" evidence="7">
    <location>
        <begin position="344"/>
        <end position="364"/>
    </location>
</feature>
<evidence type="ECO:0000256" key="5">
    <source>
        <dbReference type="ARBA" id="ARBA00023136"/>
    </source>
</evidence>
<feature type="transmembrane region" description="Helical" evidence="7">
    <location>
        <begin position="796"/>
        <end position="816"/>
    </location>
</feature>
<feature type="transmembrane region" description="Helical" evidence="7">
    <location>
        <begin position="395"/>
        <end position="416"/>
    </location>
</feature>
<dbReference type="InterPro" id="IPR050250">
    <property type="entry name" value="Macrolide_Exporter_MacB"/>
</dbReference>
<evidence type="ECO:0000256" key="6">
    <source>
        <dbReference type="ARBA" id="ARBA00038076"/>
    </source>
</evidence>
<accession>A0A8J3S0H9</accession>
<evidence type="ECO:0000313" key="9">
    <source>
        <dbReference type="EMBL" id="GIH84630.1"/>
    </source>
</evidence>
<evidence type="ECO:0000259" key="8">
    <source>
        <dbReference type="Pfam" id="PF02687"/>
    </source>
</evidence>
<feature type="transmembrane region" description="Helical" evidence="7">
    <location>
        <begin position="247"/>
        <end position="274"/>
    </location>
</feature>
<keyword evidence="3 7" id="KW-0812">Transmembrane</keyword>
<organism evidence="9 10">
    <name type="scientific">Planobispora rosea</name>
    <dbReference type="NCBI Taxonomy" id="35762"/>
    <lineage>
        <taxon>Bacteria</taxon>
        <taxon>Bacillati</taxon>
        <taxon>Actinomycetota</taxon>
        <taxon>Actinomycetes</taxon>
        <taxon>Streptosporangiales</taxon>
        <taxon>Streptosporangiaceae</taxon>
        <taxon>Planobispora</taxon>
    </lineage>
</organism>
<dbReference type="InterPro" id="IPR003838">
    <property type="entry name" value="ABC3_permease_C"/>
</dbReference>
<comment type="caution">
    <text evidence="9">The sequence shown here is derived from an EMBL/GenBank/DDBJ whole genome shotgun (WGS) entry which is preliminary data.</text>
</comment>
<dbReference type="GO" id="GO:0022857">
    <property type="term" value="F:transmembrane transporter activity"/>
    <property type="evidence" value="ECO:0007669"/>
    <property type="project" value="TreeGrafter"/>
</dbReference>
<comment type="subcellular location">
    <subcellularLocation>
        <location evidence="1">Cell membrane</location>
        <topology evidence="1">Multi-pass membrane protein</topology>
    </subcellularLocation>
</comment>
<feature type="transmembrane region" description="Helical" evidence="7">
    <location>
        <begin position="15"/>
        <end position="37"/>
    </location>
</feature>
<dbReference type="GO" id="GO:0005886">
    <property type="term" value="C:plasma membrane"/>
    <property type="evidence" value="ECO:0007669"/>
    <property type="project" value="UniProtKB-SubCell"/>
</dbReference>
<proteinExistence type="inferred from homology"/>
<dbReference type="AlphaFoldDB" id="A0A8J3S0H9"/>
<feature type="domain" description="ABC3 transporter permease C-terminal" evidence="8">
    <location>
        <begin position="253"/>
        <end position="371"/>
    </location>
</feature>
<sequence>MWGLALSTLRYRRSAFVAGFLAVFLGAAIITACGGLMETGIRLDVPPQRLAGADVVVTGDQVYTLPKANPSDEDEDTQWGTLPERVRLEASLVAKLGQVPGVKSAVADVSFPVVLDGAPVTGASWPSAALSYRIAEGKAPAGAGEIALGGGGHAVGDEVEVAVRGEIATFRVSGLVTGAQAPGVFFPAGEADRLSGHPGRIDAVAVVGDVTPEQLKGALAGVPAVALTDDDRGLAEFPRALTSSESLIVIAAVFGAMAIMVAMFVVAGTLGLAVQQRQREIALLRAIGTTPGQVRRMVLAEAMAVSALATVIGAFAGFFVGRWLFDRLVGAGVVPAEVVFRHGLLPAVVGVAVSLLTAFLAAYVTARRAANARPTAALAEAEVPAYRGLRPVRRVIAGVCFLGGIALALVTVLFMSGPLSSSTAGPAVLVWVLGLALLAPAITTALVKRVRLSGPMGYLAVHNARSRALRVSAAVVPVMLATGMATANLYMQTTQLDATERAFTDSISADAVLTSADGGLPAGLLAEVRKLPQVGAEGASELVTSTAYVEKPHDNWQREEGWPVQGVTPEGVARTLTLRPDQGNLADLRGDTIALEADHAAAIGDGVGIGDTVTVRLGDRSAVELKVVALFSARTGAEKFLVPAEVLAPHTTAGAAPQILVKAAPGTSSDELTGALAGLAGKWPGVVAADRAALTAGHAEAQQTQAMVNYLLVGLILAYTAISMVNTQVMATARRAREFGLQRLVGSTKAQVIRMMTLESLMVAAFGVLLGTIASLITLVPFAITIGATPFPSGSPMIYLGVVAFAVLLTLAGTLVPAWQAMRDRPADAAKIAAAL</sequence>
<dbReference type="Proteomes" id="UP000655044">
    <property type="component" value="Unassembled WGS sequence"/>
</dbReference>
<dbReference type="PANTHER" id="PTHR30572:SF4">
    <property type="entry name" value="ABC TRANSPORTER PERMEASE YTRF"/>
    <property type="match status" value="1"/>
</dbReference>
<evidence type="ECO:0000313" key="10">
    <source>
        <dbReference type="Proteomes" id="UP000655044"/>
    </source>
</evidence>
<dbReference type="PANTHER" id="PTHR30572">
    <property type="entry name" value="MEMBRANE COMPONENT OF TRANSPORTER-RELATED"/>
    <property type="match status" value="1"/>
</dbReference>
<evidence type="ECO:0000256" key="7">
    <source>
        <dbReference type="SAM" id="Phobius"/>
    </source>
</evidence>
<feature type="transmembrane region" description="Helical" evidence="7">
    <location>
        <begin position="761"/>
        <end position="784"/>
    </location>
</feature>
<keyword evidence="10" id="KW-1185">Reference proteome</keyword>
<evidence type="ECO:0000256" key="3">
    <source>
        <dbReference type="ARBA" id="ARBA00022692"/>
    </source>
</evidence>